<reference evidence="1 2" key="1">
    <citation type="journal article" date="2023" name="Elife">
        <title>Identification of key yeast species and microbe-microbe interactions impacting larval growth of Drosophila in the wild.</title>
        <authorList>
            <person name="Mure A."/>
            <person name="Sugiura Y."/>
            <person name="Maeda R."/>
            <person name="Honda K."/>
            <person name="Sakurai N."/>
            <person name="Takahashi Y."/>
            <person name="Watada M."/>
            <person name="Katoh T."/>
            <person name="Gotoh A."/>
            <person name="Gotoh Y."/>
            <person name="Taniguchi I."/>
            <person name="Nakamura K."/>
            <person name="Hayashi T."/>
            <person name="Katayama T."/>
            <person name="Uemura T."/>
            <person name="Hattori Y."/>
        </authorList>
    </citation>
    <scope>NUCLEOTIDE SEQUENCE [LARGE SCALE GENOMIC DNA]</scope>
    <source>
        <strain evidence="1 2">SB-73</strain>
    </source>
</reference>
<dbReference type="Pfam" id="PF07189">
    <property type="entry name" value="SF3b10"/>
    <property type="match status" value="1"/>
</dbReference>
<comment type="caution">
    <text evidence="1">The sequence shown here is derived from an EMBL/GenBank/DDBJ whole genome shotgun (WGS) entry which is preliminary data.</text>
</comment>
<protein>
    <submittedName>
        <fullName evidence="1">Uncharacterized protein</fullName>
    </submittedName>
</protein>
<dbReference type="Proteomes" id="UP001362899">
    <property type="component" value="Unassembled WGS sequence"/>
</dbReference>
<accession>A0AAV5RJG7</accession>
<organism evidence="1 2">
    <name type="scientific">Starmerella bacillaris</name>
    <name type="common">Yeast</name>
    <name type="synonym">Candida zemplinina</name>
    <dbReference type="NCBI Taxonomy" id="1247836"/>
    <lineage>
        <taxon>Eukaryota</taxon>
        <taxon>Fungi</taxon>
        <taxon>Dikarya</taxon>
        <taxon>Ascomycota</taxon>
        <taxon>Saccharomycotina</taxon>
        <taxon>Dipodascomycetes</taxon>
        <taxon>Dipodascales</taxon>
        <taxon>Trichomonascaceae</taxon>
        <taxon>Starmerella</taxon>
    </lineage>
</organism>
<dbReference type="InterPro" id="IPR009846">
    <property type="entry name" value="SF3b5/RDS3-10"/>
</dbReference>
<dbReference type="EMBL" id="BTGC01000003">
    <property type="protein sequence ID" value="GMM51293.1"/>
    <property type="molecule type" value="Genomic_DNA"/>
</dbReference>
<name>A0AAV5RJG7_STABA</name>
<evidence type="ECO:0000313" key="2">
    <source>
        <dbReference type="Proteomes" id="UP001362899"/>
    </source>
</evidence>
<dbReference type="AlphaFoldDB" id="A0AAV5RJG7"/>
<evidence type="ECO:0000313" key="1">
    <source>
        <dbReference type="EMBL" id="GMM51293.1"/>
    </source>
</evidence>
<gene>
    <name evidence="1" type="ORF">DASB73_022510</name>
</gene>
<proteinExistence type="predicted"/>
<keyword evidence="2" id="KW-1185">Reference proteome</keyword>
<sequence length="72" mass="8144">MSVDDEGSKITSSLNSDFKGADTTKEEFETVVRSDIYSSMVMNKPVLQGLSIVYNKPEVETRRFLLDHLSEK</sequence>